<dbReference type="STRING" id="743788.S8FLH5"/>
<dbReference type="eggNOG" id="ENOG502SBIR">
    <property type="taxonomic scope" value="Eukaryota"/>
</dbReference>
<dbReference type="GO" id="GO:0000724">
    <property type="term" value="P:double-strand break repair via homologous recombination"/>
    <property type="evidence" value="ECO:0007669"/>
    <property type="project" value="TreeGrafter"/>
</dbReference>
<dbReference type="InParanoid" id="S8FLH5"/>
<dbReference type="EMBL" id="KE504137">
    <property type="protein sequence ID" value="EPT02196.1"/>
    <property type="molecule type" value="Genomic_DNA"/>
</dbReference>
<dbReference type="GO" id="GO:0006260">
    <property type="term" value="P:DNA replication"/>
    <property type="evidence" value="ECO:0007669"/>
    <property type="project" value="InterPro"/>
</dbReference>
<dbReference type="InterPro" id="IPR012340">
    <property type="entry name" value="NA-bd_OB-fold"/>
</dbReference>
<evidence type="ECO:0000313" key="5">
    <source>
        <dbReference type="Proteomes" id="UP000015241"/>
    </source>
</evidence>
<dbReference type="CDD" id="cd04479">
    <property type="entry name" value="RPA3"/>
    <property type="match status" value="1"/>
</dbReference>
<accession>S8FLH5</accession>
<evidence type="ECO:0000256" key="2">
    <source>
        <dbReference type="ARBA" id="ARBA00009761"/>
    </source>
</evidence>
<evidence type="ECO:0008006" key="6">
    <source>
        <dbReference type="Google" id="ProtNLM"/>
    </source>
</evidence>
<dbReference type="SUPFAM" id="SSF50249">
    <property type="entry name" value="Nucleic acid-binding proteins"/>
    <property type="match status" value="1"/>
</dbReference>
<dbReference type="GO" id="GO:0006298">
    <property type="term" value="P:mismatch repair"/>
    <property type="evidence" value="ECO:0007669"/>
    <property type="project" value="TreeGrafter"/>
</dbReference>
<dbReference type="OrthoDB" id="188186at2759"/>
<dbReference type="FunCoup" id="S8FLH5">
    <property type="interactions" value="74"/>
</dbReference>
<evidence type="ECO:0000256" key="3">
    <source>
        <dbReference type="ARBA" id="ARBA00023242"/>
    </source>
</evidence>
<gene>
    <name evidence="4" type="ORF">FOMPIDRAFT_1118942</name>
</gene>
<dbReference type="GO" id="GO:0006289">
    <property type="term" value="P:nucleotide-excision repair"/>
    <property type="evidence" value="ECO:0007669"/>
    <property type="project" value="TreeGrafter"/>
</dbReference>
<evidence type="ECO:0000256" key="1">
    <source>
        <dbReference type="ARBA" id="ARBA00004123"/>
    </source>
</evidence>
<keyword evidence="5" id="KW-1185">Reference proteome</keyword>
<dbReference type="GO" id="GO:0003697">
    <property type="term" value="F:single-stranded DNA binding"/>
    <property type="evidence" value="ECO:0007669"/>
    <property type="project" value="TreeGrafter"/>
</dbReference>
<sequence length="108" mass="11821">MAENVSPRVNAARLAQYIGRTVRLTGKVLRSQGDVAIIQAPDGGEVSVKLTRDTHLTVPFVEIIGTVVDAATIKMLAHIDIDSELDLEIANDTVELWHDPRFAKMVQS</sequence>
<protein>
    <recommendedName>
        <fullName evidence="6">Replication factor A protein 3</fullName>
    </recommendedName>
</protein>
<dbReference type="GO" id="GO:0006284">
    <property type="term" value="P:base-excision repair"/>
    <property type="evidence" value="ECO:0007669"/>
    <property type="project" value="TreeGrafter"/>
</dbReference>
<dbReference type="GO" id="GO:0003684">
    <property type="term" value="F:damaged DNA binding"/>
    <property type="evidence" value="ECO:0007669"/>
    <property type="project" value="TreeGrafter"/>
</dbReference>
<dbReference type="HOGENOM" id="CLU_141922_1_1_1"/>
<dbReference type="InterPro" id="IPR013970">
    <property type="entry name" value="Rfa2"/>
</dbReference>
<comment type="subcellular location">
    <subcellularLocation>
        <location evidence="1">Nucleus</location>
    </subcellularLocation>
</comment>
<keyword evidence="3" id="KW-0539">Nucleus</keyword>
<name>S8FLH5_FOMSC</name>
<evidence type="ECO:0000313" key="4">
    <source>
        <dbReference type="EMBL" id="EPT02196.1"/>
    </source>
</evidence>
<comment type="similarity">
    <text evidence="2">Belongs to the replication factor A protein 3 family.</text>
</comment>
<reference evidence="4 5" key="1">
    <citation type="journal article" date="2012" name="Science">
        <title>The Paleozoic origin of enzymatic lignin decomposition reconstructed from 31 fungal genomes.</title>
        <authorList>
            <person name="Floudas D."/>
            <person name="Binder M."/>
            <person name="Riley R."/>
            <person name="Barry K."/>
            <person name="Blanchette R.A."/>
            <person name="Henrissat B."/>
            <person name="Martinez A.T."/>
            <person name="Otillar R."/>
            <person name="Spatafora J.W."/>
            <person name="Yadav J.S."/>
            <person name="Aerts A."/>
            <person name="Benoit I."/>
            <person name="Boyd A."/>
            <person name="Carlson A."/>
            <person name="Copeland A."/>
            <person name="Coutinho P.M."/>
            <person name="de Vries R.P."/>
            <person name="Ferreira P."/>
            <person name="Findley K."/>
            <person name="Foster B."/>
            <person name="Gaskell J."/>
            <person name="Glotzer D."/>
            <person name="Gorecki P."/>
            <person name="Heitman J."/>
            <person name="Hesse C."/>
            <person name="Hori C."/>
            <person name="Igarashi K."/>
            <person name="Jurgens J.A."/>
            <person name="Kallen N."/>
            <person name="Kersten P."/>
            <person name="Kohler A."/>
            <person name="Kuees U."/>
            <person name="Kumar T.K.A."/>
            <person name="Kuo A."/>
            <person name="LaButti K."/>
            <person name="Larrondo L.F."/>
            <person name="Lindquist E."/>
            <person name="Ling A."/>
            <person name="Lombard V."/>
            <person name="Lucas S."/>
            <person name="Lundell T."/>
            <person name="Martin R."/>
            <person name="McLaughlin D.J."/>
            <person name="Morgenstern I."/>
            <person name="Morin E."/>
            <person name="Murat C."/>
            <person name="Nagy L.G."/>
            <person name="Nolan M."/>
            <person name="Ohm R.A."/>
            <person name="Patyshakuliyeva A."/>
            <person name="Rokas A."/>
            <person name="Ruiz-Duenas F.J."/>
            <person name="Sabat G."/>
            <person name="Salamov A."/>
            <person name="Samejima M."/>
            <person name="Schmutz J."/>
            <person name="Slot J.C."/>
            <person name="St John F."/>
            <person name="Stenlid J."/>
            <person name="Sun H."/>
            <person name="Sun S."/>
            <person name="Syed K."/>
            <person name="Tsang A."/>
            <person name="Wiebenga A."/>
            <person name="Young D."/>
            <person name="Pisabarro A."/>
            <person name="Eastwood D.C."/>
            <person name="Martin F."/>
            <person name="Cullen D."/>
            <person name="Grigoriev I.V."/>
            <person name="Hibbett D.S."/>
        </authorList>
    </citation>
    <scope>NUCLEOTIDE SEQUENCE</scope>
    <source>
        <strain evidence="5">FP-58527</strain>
    </source>
</reference>
<proteinExistence type="inferred from homology"/>
<dbReference type="Gene3D" id="2.40.50.140">
    <property type="entry name" value="Nucleic acid-binding proteins"/>
    <property type="match status" value="1"/>
</dbReference>
<dbReference type="Pfam" id="PF08661">
    <property type="entry name" value="Rep_fac-A_3"/>
    <property type="match status" value="1"/>
</dbReference>
<organism evidence="4 5">
    <name type="scientific">Fomitopsis schrenkii</name>
    <name type="common">Brown rot fungus</name>
    <dbReference type="NCBI Taxonomy" id="2126942"/>
    <lineage>
        <taxon>Eukaryota</taxon>
        <taxon>Fungi</taxon>
        <taxon>Dikarya</taxon>
        <taxon>Basidiomycota</taxon>
        <taxon>Agaricomycotina</taxon>
        <taxon>Agaricomycetes</taxon>
        <taxon>Polyporales</taxon>
        <taxon>Fomitopsis</taxon>
    </lineage>
</organism>
<dbReference type="AlphaFoldDB" id="S8FLH5"/>
<dbReference type="Proteomes" id="UP000015241">
    <property type="component" value="Unassembled WGS sequence"/>
</dbReference>
<dbReference type="PANTHER" id="PTHR15114">
    <property type="entry name" value="REPLICATION PROTEIN A3"/>
    <property type="match status" value="1"/>
</dbReference>
<dbReference type="GO" id="GO:0035861">
    <property type="term" value="C:site of double-strand break"/>
    <property type="evidence" value="ECO:0007669"/>
    <property type="project" value="TreeGrafter"/>
</dbReference>
<dbReference type="GO" id="GO:0005662">
    <property type="term" value="C:DNA replication factor A complex"/>
    <property type="evidence" value="ECO:0007669"/>
    <property type="project" value="TreeGrafter"/>
</dbReference>
<dbReference type="PANTHER" id="PTHR15114:SF1">
    <property type="entry name" value="REPLICATION PROTEIN A 14 KDA SUBUNIT"/>
    <property type="match status" value="1"/>
</dbReference>